<keyword evidence="6" id="KW-0862">Zinc</keyword>
<sequence>MAASENTLVEGIDLLQHAITQYPSPLRKHIPDVDNEEKIEKIAEKFSEIMEILGLDIEDESLSKTPQRIAKMYVEEIFSGLDPANFPKISYMKNNYKGDHSNVVLIKDISLTSFCEHHFVPFMGTACVAYIPNKQIVGLSKIHRVVRYFASRPQIQERLTAQIADSLSQVLDTEHVAVSITAQHFCVKARGVRDEQSTTSTHFLTGDFRNNVEIKNLFLKESCS</sequence>
<feature type="binding site" evidence="6">
    <location>
        <position position="186"/>
    </location>
    <ligand>
        <name>Zn(2+)</name>
        <dbReference type="ChEBI" id="CHEBI:29105"/>
    </ligand>
</feature>
<reference evidence="8 9" key="1">
    <citation type="submission" date="2021-02" db="EMBL/GenBank/DDBJ databases">
        <title>Activity-based single-cell genomes from oceanic crustal fluid captures similar information to metagenomic and metatranscriptomic surveys with orders of magnitude less sampling.</title>
        <authorList>
            <person name="D'Angelo T.S."/>
            <person name="Orcutt B.N."/>
        </authorList>
    </citation>
    <scope>NUCLEOTIDE SEQUENCE [LARGE SCALE GENOMIC DNA]</scope>
    <source>
        <strain evidence="8">AH-315-G07</strain>
    </source>
</reference>
<dbReference type="HAMAP" id="MF_00223">
    <property type="entry name" value="FolE"/>
    <property type="match status" value="1"/>
</dbReference>
<dbReference type="EC" id="3.5.4.16" evidence="6"/>
<dbReference type="InterPro" id="IPR018234">
    <property type="entry name" value="GTP_CycHdrlase_I_CS"/>
</dbReference>
<keyword evidence="9" id="KW-1185">Reference proteome</keyword>
<comment type="catalytic activity">
    <reaction evidence="1 6">
        <text>GTP + H2O = 7,8-dihydroneopterin 3'-triphosphate + formate + H(+)</text>
        <dbReference type="Rhea" id="RHEA:17473"/>
        <dbReference type="ChEBI" id="CHEBI:15377"/>
        <dbReference type="ChEBI" id="CHEBI:15378"/>
        <dbReference type="ChEBI" id="CHEBI:15740"/>
        <dbReference type="ChEBI" id="CHEBI:37565"/>
        <dbReference type="ChEBI" id="CHEBI:58462"/>
        <dbReference type="EC" id="3.5.4.16"/>
    </reaction>
</comment>
<feature type="binding site" evidence="6">
    <location>
        <position position="118"/>
    </location>
    <ligand>
        <name>Zn(2+)</name>
        <dbReference type="ChEBI" id="CHEBI:29105"/>
    </ligand>
</feature>
<evidence type="ECO:0000256" key="1">
    <source>
        <dbReference type="ARBA" id="ARBA00001052"/>
    </source>
</evidence>
<feature type="binding site" evidence="6">
    <location>
        <position position="115"/>
    </location>
    <ligand>
        <name>Zn(2+)</name>
        <dbReference type="ChEBI" id="CHEBI:29105"/>
    </ligand>
</feature>
<dbReference type="NCBIfam" id="NF006824">
    <property type="entry name" value="PRK09347.1-1"/>
    <property type="match status" value="1"/>
</dbReference>
<evidence type="ECO:0000256" key="5">
    <source>
        <dbReference type="ARBA" id="ARBA00022801"/>
    </source>
</evidence>
<comment type="caution">
    <text evidence="8">The sequence shown here is derived from an EMBL/GenBank/DDBJ whole genome shotgun (WGS) entry which is preliminary data.</text>
</comment>
<proteinExistence type="inferred from homology"/>
<dbReference type="Gene3D" id="3.30.1130.10">
    <property type="match status" value="1"/>
</dbReference>
<keyword evidence="6" id="KW-0342">GTP-binding</keyword>
<evidence type="ECO:0000313" key="8">
    <source>
        <dbReference type="EMBL" id="MBN4067402.1"/>
    </source>
</evidence>
<organism evidence="8 9">
    <name type="scientific">Simkania negevensis</name>
    <dbReference type="NCBI Taxonomy" id="83561"/>
    <lineage>
        <taxon>Bacteria</taxon>
        <taxon>Pseudomonadati</taxon>
        <taxon>Chlamydiota</taxon>
        <taxon>Chlamydiia</taxon>
        <taxon>Parachlamydiales</taxon>
        <taxon>Simkaniaceae</taxon>
        <taxon>Simkania</taxon>
    </lineage>
</organism>
<feature type="domain" description="GTP cyclohydrolase I" evidence="7">
    <location>
        <begin position="42"/>
        <end position="220"/>
    </location>
</feature>
<dbReference type="Proteomes" id="UP000722121">
    <property type="component" value="Unassembled WGS sequence"/>
</dbReference>
<dbReference type="SUPFAM" id="SSF55620">
    <property type="entry name" value="Tetrahydrobiopterin biosynthesis enzymes-like"/>
    <property type="match status" value="1"/>
</dbReference>
<evidence type="ECO:0000313" key="9">
    <source>
        <dbReference type="Proteomes" id="UP000722121"/>
    </source>
</evidence>
<evidence type="ECO:0000256" key="3">
    <source>
        <dbReference type="ARBA" id="ARBA00008085"/>
    </source>
</evidence>
<comment type="similarity">
    <text evidence="3 6">Belongs to the GTP cyclohydrolase I family.</text>
</comment>
<dbReference type="InterPro" id="IPR001474">
    <property type="entry name" value="GTP_CycHdrlase_I"/>
</dbReference>
<keyword evidence="6" id="KW-0479">Metal-binding</keyword>
<protein>
    <recommendedName>
        <fullName evidence="6">GTP cyclohydrolase 1</fullName>
        <ecNumber evidence="6">3.5.4.16</ecNumber>
    </recommendedName>
    <alternativeName>
        <fullName evidence="6">GTP cyclohydrolase I</fullName>
        <shortName evidence="6">GTP-CH-I</shortName>
    </alternativeName>
</protein>
<keyword evidence="6" id="KW-0547">Nucleotide-binding</keyword>
<dbReference type="NCBIfam" id="NF006826">
    <property type="entry name" value="PRK09347.1-3"/>
    <property type="match status" value="1"/>
</dbReference>
<dbReference type="Gene3D" id="1.10.286.10">
    <property type="match status" value="1"/>
</dbReference>
<dbReference type="InterPro" id="IPR043133">
    <property type="entry name" value="GTP-CH-I_C/QueF"/>
</dbReference>
<dbReference type="PROSITE" id="PS00860">
    <property type="entry name" value="GTP_CYCLOHYDROL_1_2"/>
    <property type="match status" value="1"/>
</dbReference>
<keyword evidence="5 6" id="KW-0378">Hydrolase</keyword>
<comment type="pathway">
    <text evidence="2 6">Cofactor biosynthesis; 7,8-dihydroneopterin triphosphate biosynthesis; 7,8-dihydroneopterin triphosphate from GTP: step 1/1.</text>
</comment>
<dbReference type="PROSITE" id="PS00859">
    <property type="entry name" value="GTP_CYCLOHYDROL_1_1"/>
    <property type="match status" value="1"/>
</dbReference>
<comment type="subunit">
    <text evidence="6">Homopolymer.</text>
</comment>
<evidence type="ECO:0000259" key="7">
    <source>
        <dbReference type="Pfam" id="PF01227"/>
    </source>
</evidence>
<dbReference type="NCBIfam" id="NF006825">
    <property type="entry name" value="PRK09347.1-2"/>
    <property type="match status" value="1"/>
</dbReference>
<evidence type="ECO:0000256" key="2">
    <source>
        <dbReference type="ARBA" id="ARBA00005080"/>
    </source>
</evidence>
<dbReference type="PANTHER" id="PTHR11109">
    <property type="entry name" value="GTP CYCLOHYDROLASE I"/>
    <property type="match status" value="1"/>
</dbReference>
<dbReference type="GO" id="GO:0003934">
    <property type="term" value="F:GTP cyclohydrolase I activity"/>
    <property type="evidence" value="ECO:0007669"/>
    <property type="project" value="UniProtKB-EC"/>
</dbReference>
<name>A0ABS3AWR5_9BACT</name>
<evidence type="ECO:0000256" key="4">
    <source>
        <dbReference type="ARBA" id="ARBA00022563"/>
    </source>
</evidence>
<gene>
    <name evidence="6 8" type="primary">folE</name>
    <name evidence="8" type="ORF">JYU14_04895</name>
</gene>
<dbReference type="Pfam" id="PF01227">
    <property type="entry name" value="GTP_cyclohydroI"/>
    <property type="match status" value="1"/>
</dbReference>
<evidence type="ECO:0000256" key="6">
    <source>
        <dbReference type="HAMAP-Rule" id="MF_00223"/>
    </source>
</evidence>
<accession>A0ABS3AWR5</accession>
<keyword evidence="4 6" id="KW-0554">One-carbon metabolism</keyword>
<dbReference type="InterPro" id="IPR020602">
    <property type="entry name" value="GTP_CycHdrlase_I_dom"/>
</dbReference>
<dbReference type="PANTHER" id="PTHR11109:SF7">
    <property type="entry name" value="GTP CYCLOHYDROLASE 1"/>
    <property type="match status" value="1"/>
</dbReference>
<dbReference type="EMBL" id="JAFITR010000133">
    <property type="protein sequence ID" value="MBN4067402.1"/>
    <property type="molecule type" value="Genomic_DNA"/>
</dbReference>
<dbReference type="NCBIfam" id="TIGR00063">
    <property type="entry name" value="folE"/>
    <property type="match status" value="1"/>
</dbReference>
<dbReference type="InterPro" id="IPR043134">
    <property type="entry name" value="GTP-CH-I_N"/>
</dbReference>